<dbReference type="EMBL" id="JBIMSP010000012">
    <property type="protein sequence ID" value="MFH5242289.1"/>
    <property type="molecule type" value="Genomic_DNA"/>
</dbReference>
<keyword evidence="6" id="KW-1185">Reference proteome</keyword>
<dbReference type="Proteomes" id="UP001609176">
    <property type="component" value="Unassembled WGS sequence"/>
</dbReference>
<keyword evidence="2" id="KW-0812">Transmembrane</keyword>
<dbReference type="EMBL" id="JBIMSN010000126">
    <property type="protein sequence ID" value="MFH5231876.1"/>
    <property type="molecule type" value="Genomic_DNA"/>
</dbReference>
<sequence length="166" mass="18187">MASSFPEVLIAALTGFVLGVVVGQLISFRRVHGPGDDERLKVELERHPFGGPLSGRVFRIVLAGLFILATAFVVQFSVTQRGCNAEFRRTIAERAEVTVDNDLARKENDQAVYDLVNGFLGIQPGSPDAPERSRALLESFAETTSSNNARQDKNARLRAANPYPRC</sequence>
<feature type="transmembrane region" description="Helical" evidence="2">
    <location>
        <begin position="57"/>
        <end position="78"/>
    </location>
</feature>
<organism evidence="4 5">
    <name type="scientific">Antrihabitans spumae</name>
    <dbReference type="NCBI Taxonomy" id="3373370"/>
    <lineage>
        <taxon>Bacteria</taxon>
        <taxon>Bacillati</taxon>
        <taxon>Actinomycetota</taxon>
        <taxon>Actinomycetes</taxon>
        <taxon>Mycobacteriales</taxon>
        <taxon>Nocardiaceae</taxon>
        <taxon>Antrihabitans</taxon>
    </lineage>
</organism>
<reference evidence="5 6" key="1">
    <citation type="submission" date="2024-10" db="EMBL/GenBank/DDBJ databases">
        <authorList>
            <person name="Riesco R."/>
        </authorList>
    </citation>
    <scope>NUCLEOTIDE SEQUENCE [LARGE SCALE GENOMIC DNA]</scope>
    <source>
        <strain evidence="4 5">NCIMB 15448</strain>
        <strain evidence="3 6">NCIMB 15450</strain>
    </source>
</reference>
<dbReference type="RefSeq" id="WP_395124298.1">
    <property type="nucleotide sequence ID" value="NZ_JBIMSN010000126.1"/>
</dbReference>
<accession>A0ABW7KIZ4</accession>
<protein>
    <submittedName>
        <fullName evidence="4">Uncharacterized protein</fullName>
    </submittedName>
</protein>
<keyword evidence="2" id="KW-0472">Membrane</keyword>
<proteinExistence type="predicted"/>
<feature type="region of interest" description="Disordered" evidence="1">
    <location>
        <begin position="142"/>
        <end position="166"/>
    </location>
</feature>
<evidence type="ECO:0000313" key="6">
    <source>
        <dbReference type="Proteomes" id="UP001609219"/>
    </source>
</evidence>
<evidence type="ECO:0000313" key="4">
    <source>
        <dbReference type="EMBL" id="MFH5242289.1"/>
    </source>
</evidence>
<evidence type="ECO:0000256" key="1">
    <source>
        <dbReference type="SAM" id="MobiDB-lite"/>
    </source>
</evidence>
<evidence type="ECO:0000256" key="2">
    <source>
        <dbReference type="SAM" id="Phobius"/>
    </source>
</evidence>
<keyword evidence="2" id="KW-1133">Transmembrane helix</keyword>
<evidence type="ECO:0000313" key="3">
    <source>
        <dbReference type="EMBL" id="MFH5231876.1"/>
    </source>
</evidence>
<comment type="caution">
    <text evidence="4">The sequence shown here is derived from an EMBL/GenBank/DDBJ whole genome shotgun (WGS) entry which is preliminary data.</text>
</comment>
<dbReference type="Proteomes" id="UP001609219">
    <property type="component" value="Unassembled WGS sequence"/>
</dbReference>
<evidence type="ECO:0000313" key="5">
    <source>
        <dbReference type="Proteomes" id="UP001609176"/>
    </source>
</evidence>
<name>A0ABW7KIZ4_9NOCA</name>
<gene>
    <name evidence="4" type="ORF">ACHIPV_10380</name>
    <name evidence="3" type="ORF">ACHIRB_25385</name>
</gene>